<keyword evidence="11" id="KW-1185">Reference proteome</keyword>
<evidence type="ECO:0000259" key="9">
    <source>
        <dbReference type="Pfam" id="PF05649"/>
    </source>
</evidence>
<evidence type="ECO:0000256" key="7">
    <source>
        <dbReference type="ARBA" id="ARBA00023049"/>
    </source>
</evidence>
<dbReference type="PANTHER" id="PTHR11733">
    <property type="entry name" value="ZINC METALLOPROTEASE FAMILY M13 NEPRILYSIN-RELATED"/>
    <property type="match status" value="1"/>
</dbReference>
<dbReference type="PROSITE" id="PS51885">
    <property type="entry name" value="NEPRILYSIN"/>
    <property type="match status" value="1"/>
</dbReference>
<dbReference type="InterPro" id="IPR024079">
    <property type="entry name" value="MetalloPept_cat_dom_sf"/>
</dbReference>
<dbReference type="PRINTS" id="PR00786">
    <property type="entry name" value="NEPRILYSIN"/>
</dbReference>
<feature type="domain" description="Peptidase M13 C-terminal" evidence="8">
    <location>
        <begin position="454"/>
        <end position="644"/>
    </location>
</feature>
<evidence type="ECO:0000313" key="10">
    <source>
        <dbReference type="EMBL" id="TGD21359.1"/>
    </source>
</evidence>
<dbReference type="EMBL" id="RKLY01000039">
    <property type="protein sequence ID" value="TGD21359.1"/>
    <property type="molecule type" value="Genomic_DNA"/>
</dbReference>
<accession>A0A4Z0JH97</accession>
<dbReference type="Pfam" id="PF01431">
    <property type="entry name" value="Peptidase_M13"/>
    <property type="match status" value="1"/>
</dbReference>
<dbReference type="GO" id="GO:0016485">
    <property type="term" value="P:protein processing"/>
    <property type="evidence" value="ECO:0007669"/>
    <property type="project" value="TreeGrafter"/>
</dbReference>
<comment type="similarity">
    <text evidence="2">Belongs to the peptidase M13 family.</text>
</comment>
<dbReference type="Pfam" id="PF05649">
    <property type="entry name" value="Peptidase_M13_N"/>
    <property type="match status" value="1"/>
</dbReference>
<keyword evidence="5" id="KW-0378">Hydrolase</keyword>
<evidence type="ECO:0000313" key="11">
    <source>
        <dbReference type="Proteomes" id="UP000298021"/>
    </source>
</evidence>
<feature type="domain" description="Peptidase M13 N-terminal" evidence="9">
    <location>
        <begin position="22"/>
        <end position="400"/>
    </location>
</feature>
<reference evidence="10 11" key="1">
    <citation type="submission" date="2018-10" db="EMBL/GenBank/DDBJ databases">
        <title>Lactobacillus sp. R7 and Lactobacillus sp. R19 isolated from fermented mustard green product of Taiwan.</title>
        <authorList>
            <person name="Lin S.-T."/>
        </authorList>
    </citation>
    <scope>NUCLEOTIDE SEQUENCE [LARGE SCALE GENOMIC DNA]</scope>
    <source>
        <strain evidence="10 11">BCRC 81127</strain>
    </source>
</reference>
<dbReference type="AlphaFoldDB" id="A0A4Z0JH97"/>
<dbReference type="CDD" id="cd08662">
    <property type="entry name" value="M13"/>
    <property type="match status" value="1"/>
</dbReference>
<keyword evidence="6" id="KW-0862">Zinc</keyword>
<keyword evidence="7" id="KW-0482">Metalloprotease</keyword>
<evidence type="ECO:0000256" key="3">
    <source>
        <dbReference type="ARBA" id="ARBA00022670"/>
    </source>
</evidence>
<evidence type="ECO:0000256" key="1">
    <source>
        <dbReference type="ARBA" id="ARBA00001947"/>
    </source>
</evidence>
<evidence type="ECO:0000259" key="8">
    <source>
        <dbReference type="Pfam" id="PF01431"/>
    </source>
</evidence>
<gene>
    <name evidence="10" type="ORF">EGT49_11290</name>
</gene>
<evidence type="ECO:0000256" key="6">
    <source>
        <dbReference type="ARBA" id="ARBA00022833"/>
    </source>
</evidence>
<name>A0A4Z0JH97_9LACO</name>
<dbReference type="PANTHER" id="PTHR11733:SF167">
    <property type="entry name" value="FI17812P1-RELATED"/>
    <property type="match status" value="1"/>
</dbReference>
<proteinExistence type="inferred from homology"/>
<dbReference type="Proteomes" id="UP000298021">
    <property type="component" value="Unassembled WGS sequence"/>
</dbReference>
<dbReference type="GO" id="GO:0046872">
    <property type="term" value="F:metal ion binding"/>
    <property type="evidence" value="ECO:0007669"/>
    <property type="project" value="UniProtKB-KW"/>
</dbReference>
<sequence length="647" mass="73837">MLNKTIVGGAGNILAPEETDVKENLYLAVNGAWQKTAKIPDDRPRTGGFAELDKGVEETLINDFHEFVKDESKIDNDLLKQAVKLYELVNDTEKLHKYHQKPIINDLRKLAQIKNLQELSDGLADLTKDQFVTPMPLSVDMDMKDTKHNVVYLQGPDLILPNQSYYAEGNESGKALLKKYAEVANHLLAMVGYSLADSQAIVNNALAFDKTLVPIVKTPEEWADDVKTYNPMDFKEFATKSQSVDLKKFIVDTVNVTPEKVINAEPRYLENFDKLVNEATFENVKDWMLVRFLFAKADSLDEEFRQTAGEYQLALRGTKELLSRDKFAYHTVSSYFSEVVGLYYGQKYFGEKAKKDVRQMVEKMIFVYEERLSHNDWLSEDTKKKAVVKLKKMVLKIGYPDNARDIYKKFQIDENASLYDNLAAIEKIKYADELAKITKPVDRTVWLMPGNMVNACYDPLRNDITFPAAILQAPFYSLDQTNSQNFGGIGAVIAHEISHAFDNNGAQFDEFGNINNWWTKADYATFKKLTQKMIDEFEGIPYIGKKVNGTLIVSENIADVGGLRCALEAAKEDDDFSAKQFFLNWARVWRIKSTKQLDEMLLSLDVHAPNILRANVQAQNMDEFYDAFGVTEKDGMWLDEDKRVNIW</sequence>
<keyword evidence="4" id="KW-0479">Metal-binding</keyword>
<evidence type="ECO:0000256" key="4">
    <source>
        <dbReference type="ARBA" id="ARBA00022723"/>
    </source>
</evidence>
<evidence type="ECO:0000256" key="5">
    <source>
        <dbReference type="ARBA" id="ARBA00022801"/>
    </source>
</evidence>
<comment type="cofactor">
    <cofactor evidence="1">
        <name>Zn(2+)</name>
        <dbReference type="ChEBI" id="CHEBI:29105"/>
    </cofactor>
</comment>
<organism evidence="10 11">
    <name type="scientific">Companilactobacillus suantsaicola</name>
    <dbReference type="NCBI Taxonomy" id="2487723"/>
    <lineage>
        <taxon>Bacteria</taxon>
        <taxon>Bacillati</taxon>
        <taxon>Bacillota</taxon>
        <taxon>Bacilli</taxon>
        <taxon>Lactobacillales</taxon>
        <taxon>Lactobacillaceae</taxon>
        <taxon>Companilactobacillus</taxon>
    </lineage>
</organism>
<dbReference type="Gene3D" id="1.10.1380.10">
    <property type="entry name" value="Neutral endopeptidase , domain2"/>
    <property type="match status" value="1"/>
</dbReference>
<dbReference type="OrthoDB" id="9775677at2"/>
<dbReference type="GO" id="GO:0004222">
    <property type="term" value="F:metalloendopeptidase activity"/>
    <property type="evidence" value="ECO:0007669"/>
    <property type="project" value="InterPro"/>
</dbReference>
<evidence type="ECO:0000256" key="2">
    <source>
        <dbReference type="ARBA" id="ARBA00007357"/>
    </source>
</evidence>
<dbReference type="GO" id="GO:0005886">
    <property type="term" value="C:plasma membrane"/>
    <property type="evidence" value="ECO:0007669"/>
    <property type="project" value="TreeGrafter"/>
</dbReference>
<dbReference type="Gene3D" id="3.40.390.10">
    <property type="entry name" value="Collagenase (Catalytic Domain)"/>
    <property type="match status" value="1"/>
</dbReference>
<protein>
    <submittedName>
        <fullName evidence="10">M13 family peptidase</fullName>
    </submittedName>
</protein>
<dbReference type="InterPro" id="IPR018497">
    <property type="entry name" value="Peptidase_M13_C"/>
</dbReference>
<comment type="caution">
    <text evidence="10">The sequence shown here is derived from an EMBL/GenBank/DDBJ whole genome shotgun (WGS) entry which is preliminary data.</text>
</comment>
<dbReference type="InterPro" id="IPR000718">
    <property type="entry name" value="Peptidase_M13"/>
</dbReference>
<dbReference type="SUPFAM" id="SSF55486">
    <property type="entry name" value="Metalloproteases ('zincins'), catalytic domain"/>
    <property type="match status" value="1"/>
</dbReference>
<dbReference type="InterPro" id="IPR008753">
    <property type="entry name" value="Peptidase_M13_N"/>
</dbReference>
<dbReference type="InterPro" id="IPR042089">
    <property type="entry name" value="Peptidase_M13_dom_2"/>
</dbReference>
<keyword evidence="3" id="KW-0645">Protease</keyword>